<evidence type="ECO:0000313" key="4">
    <source>
        <dbReference type="Proteomes" id="UP000663929"/>
    </source>
</evidence>
<evidence type="ECO:0000313" key="3">
    <source>
        <dbReference type="EMBL" id="QTD50303.1"/>
    </source>
</evidence>
<organism evidence="3 4">
    <name type="scientific">Sulfidibacter corallicola</name>
    <dbReference type="NCBI Taxonomy" id="2818388"/>
    <lineage>
        <taxon>Bacteria</taxon>
        <taxon>Pseudomonadati</taxon>
        <taxon>Acidobacteriota</taxon>
        <taxon>Holophagae</taxon>
        <taxon>Acanthopleuribacterales</taxon>
        <taxon>Acanthopleuribacteraceae</taxon>
        <taxon>Sulfidibacter</taxon>
    </lineage>
</organism>
<dbReference type="InterPro" id="IPR000073">
    <property type="entry name" value="AB_hydrolase_1"/>
</dbReference>
<dbReference type="GO" id="GO:0016020">
    <property type="term" value="C:membrane"/>
    <property type="evidence" value="ECO:0007669"/>
    <property type="project" value="TreeGrafter"/>
</dbReference>
<keyword evidence="3" id="KW-0378">Hydrolase</keyword>
<accession>A0A8A4TL47</accession>
<dbReference type="KEGG" id="scor:J3U87_32360"/>
<feature type="domain" description="AB hydrolase-1" evidence="2">
    <location>
        <begin position="77"/>
        <end position="307"/>
    </location>
</feature>
<feature type="chain" id="PRO_5035199514" evidence="1">
    <location>
        <begin position="24"/>
        <end position="321"/>
    </location>
</feature>
<feature type="signal peptide" evidence="1">
    <location>
        <begin position="1"/>
        <end position="23"/>
    </location>
</feature>
<dbReference type="InterPro" id="IPR050266">
    <property type="entry name" value="AB_hydrolase_sf"/>
</dbReference>
<name>A0A8A4TL47_SULCO</name>
<dbReference type="Gene3D" id="3.40.50.1820">
    <property type="entry name" value="alpha/beta hydrolase"/>
    <property type="match status" value="1"/>
</dbReference>
<keyword evidence="4" id="KW-1185">Reference proteome</keyword>
<keyword evidence="1" id="KW-0732">Signal</keyword>
<proteinExistence type="predicted"/>
<dbReference type="GO" id="GO:0016787">
    <property type="term" value="F:hydrolase activity"/>
    <property type="evidence" value="ECO:0007669"/>
    <property type="project" value="UniProtKB-KW"/>
</dbReference>
<reference evidence="3" key="1">
    <citation type="submission" date="2021-03" db="EMBL/GenBank/DDBJ databases">
        <title>Acanthopleuribacteraceae sp. M133.</title>
        <authorList>
            <person name="Wang G."/>
        </authorList>
    </citation>
    <scope>NUCLEOTIDE SEQUENCE</scope>
    <source>
        <strain evidence="3">M133</strain>
    </source>
</reference>
<dbReference type="AlphaFoldDB" id="A0A8A4TL47"/>
<protein>
    <submittedName>
        <fullName evidence="3">Alpha/beta hydrolase</fullName>
    </submittedName>
</protein>
<dbReference type="RefSeq" id="WP_237379933.1">
    <property type="nucleotide sequence ID" value="NZ_CP071793.1"/>
</dbReference>
<dbReference type="EMBL" id="CP071793">
    <property type="protein sequence ID" value="QTD50303.1"/>
    <property type="molecule type" value="Genomic_DNA"/>
</dbReference>
<dbReference type="PANTHER" id="PTHR43798">
    <property type="entry name" value="MONOACYLGLYCEROL LIPASE"/>
    <property type="match status" value="1"/>
</dbReference>
<dbReference type="Proteomes" id="UP000663929">
    <property type="component" value="Chromosome"/>
</dbReference>
<dbReference type="InterPro" id="IPR029058">
    <property type="entry name" value="AB_hydrolase_fold"/>
</dbReference>
<evidence type="ECO:0000256" key="1">
    <source>
        <dbReference type="SAM" id="SignalP"/>
    </source>
</evidence>
<evidence type="ECO:0000259" key="2">
    <source>
        <dbReference type="Pfam" id="PF00561"/>
    </source>
</evidence>
<sequence length="321" mass="35813">MKQIALFGLGLLILMSAPSKSHAKTDGASLHPKGGTLQNGTFSFEHDDVTTHYAIYGKGPVCMVMTNAWGITHQGLRELFRPLEKHLTLVYFDTRGMGSSGPIHKPEDHSMATVRGDLEALRRHLGLEKAVFLGWSNGAMNLLVYAAEHPQVIDKAIFISGLDRNREEDMAKFVEQYPELTTQFGTFTQEMAQGKASETAKNARTKDFIMRVWFPYLFADREAGNGHLKKLFDGADFSWAHLSYNLTADGPAFNAEPLLPKIDVPSLVLAGAHDLLPPKRIGDMAKRMPNAEFVVFERSGHFCQVEETEKFVKTVTTFLKR</sequence>
<dbReference type="SUPFAM" id="SSF53474">
    <property type="entry name" value="alpha/beta-Hydrolases"/>
    <property type="match status" value="1"/>
</dbReference>
<gene>
    <name evidence="3" type="ORF">J3U87_32360</name>
</gene>
<dbReference type="PANTHER" id="PTHR43798:SF33">
    <property type="entry name" value="HYDROLASE, PUTATIVE (AFU_ORTHOLOGUE AFUA_2G14860)-RELATED"/>
    <property type="match status" value="1"/>
</dbReference>
<dbReference type="Pfam" id="PF00561">
    <property type="entry name" value="Abhydrolase_1"/>
    <property type="match status" value="1"/>
</dbReference>